<organism evidence="2 3">
    <name type="scientific">Russula ochroleuca</name>
    <dbReference type="NCBI Taxonomy" id="152965"/>
    <lineage>
        <taxon>Eukaryota</taxon>
        <taxon>Fungi</taxon>
        <taxon>Dikarya</taxon>
        <taxon>Basidiomycota</taxon>
        <taxon>Agaricomycotina</taxon>
        <taxon>Agaricomycetes</taxon>
        <taxon>Russulales</taxon>
        <taxon>Russulaceae</taxon>
        <taxon>Russula</taxon>
    </lineage>
</organism>
<feature type="compositionally biased region" description="Basic and acidic residues" evidence="1">
    <location>
        <begin position="267"/>
        <end position="279"/>
    </location>
</feature>
<dbReference type="OrthoDB" id="2537432at2759"/>
<reference evidence="2" key="1">
    <citation type="submission" date="2019-10" db="EMBL/GenBank/DDBJ databases">
        <authorList>
            <consortium name="DOE Joint Genome Institute"/>
            <person name="Kuo A."/>
            <person name="Miyauchi S."/>
            <person name="Kiss E."/>
            <person name="Drula E."/>
            <person name="Kohler A."/>
            <person name="Sanchez-Garcia M."/>
            <person name="Andreopoulos B."/>
            <person name="Barry K.W."/>
            <person name="Bonito G."/>
            <person name="Buee M."/>
            <person name="Carver A."/>
            <person name="Chen C."/>
            <person name="Cichocki N."/>
            <person name="Clum A."/>
            <person name="Culley D."/>
            <person name="Crous P.W."/>
            <person name="Fauchery L."/>
            <person name="Girlanda M."/>
            <person name="Hayes R."/>
            <person name="Keri Z."/>
            <person name="LaButti K."/>
            <person name="Lipzen A."/>
            <person name="Lombard V."/>
            <person name="Magnuson J."/>
            <person name="Maillard F."/>
            <person name="Morin E."/>
            <person name="Murat C."/>
            <person name="Nolan M."/>
            <person name="Ohm R."/>
            <person name="Pangilinan J."/>
            <person name="Pereira M."/>
            <person name="Perotto S."/>
            <person name="Peter M."/>
            <person name="Riley R."/>
            <person name="Sitrit Y."/>
            <person name="Stielow B."/>
            <person name="Szollosi G."/>
            <person name="Zifcakova L."/>
            <person name="Stursova M."/>
            <person name="Spatafora J.W."/>
            <person name="Tedersoo L."/>
            <person name="Vaario L.-M."/>
            <person name="Yamada A."/>
            <person name="Yan M."/>
            <person name="Wang P."/>
            <person name="Xu J."/>
            <person name="Bruns T."/>
            <person name="Baldrian P."/>
            <person name="Vilgalys R."/>
            <person name="Henrissat B."/>
            <person name="Grigoriev I.V."/>
            <person name="Hibbett D."/>
            <person name="Nagy L.G."/>
            <person name="Martin F.M."/>
        </authorList>
    </citation>
    <scope>NUCLEOTIDE SEQUENCE</scope>
    <source>
        <strain evidence="2">Prilba</strain>
    </source>
</reference>
<sequence>MSVLNSERSASRGRADGFHLTGRGGAGNFRSPSREPATNGPEDYSNTRGRDPISSRDPDVVTSTGRGGAGNIRSPSRDAIRREDGTPESSPIRSEIRGRGYDRELIATIDNAHDIGVHSTGRGGRGNMTNSPSNSQSRSRSREPAHTAGRGGVGNAYIGGPTEKVIEELDESERAAHQHPAGVHSSGRGGVGNVTAGEAPQREGGLNPHGVNHPHATHSHDAESFGRGGSGNISRDPSREPGVKNTRNPLSGFLHGLAHGSGGNSKGEQRGRSTGREADPVATAG</sequence>
<dbReference type="Proteomes" id="UP000759537">
    <property type="component" value="Unassembled WGS sequence"/>
</dbReference>
<gene>
    <name evidence="2" type="ORF">DFH94DRAFT_88910</name>
</gene>
<protein>
    <submittedName>
        <fullName evidence="2">Uncharacterized protein</fullName>
    </submittedName>
</protein>
<name>A0A9P5T6Z9_9AGAM</name>
<reference evidence="2" key="2">
    <citation type="journal article" date="2020" name="Nat. Commun.">
        <title>Large-scale genome sequencing of mycorrhizal fungi provides insights into the early evolution of symbiotic traits.</title>
        <authorList>
            <person name="Miyauchi S."/>
            <person name="Kiss E."/>
            <person name="Kuo A."/>
            <person name="Drula E."/>
            <person name="Kohler A."/>
            <person name="Sanchez-Garcia M."/>
            <person name="Morin E."/>
            <person name="Andreopoulos B."/>
            <person name="Barry K.W."/>
            <person name="Bonito G."/>
            <person name="Buee M."/>
            <person name="Carver A."/>
            <person name="Chen C."/>
            <person name="Cichocki N."/>
            <person name="Clum A."/>
            <person name="Culley D."/>
            <person name="Crous P.W."/>
            <person name="Fauchery L."/>
            <person name="Girlanda M."/>
            <person name="Hayes R.D."/>
            <person name="Keri Z."/>
            <person name="LaButti K."/>
            <person name="Lipzen A."/>
            <person name="Lombard V."/>
            <person name="Magnuson J."/>
            <person name="Maillard F."/>
            <person name="Murat C."/>
            <person name="Nolan M."/>
            <person name="Ohm R.A."/>
            <person name="Pangilinan J."/>
            <person name="Pereira M.F."/>
            <person name="Perotto S."/>
            <person name="Peter M."/>
            <person name="Pfister S."/>
            <person name="Riley R."/>
            <person name="Sitrit Y."/>
            <person name="Stielow J.B."/>
            <person name="Szollosi G."/>
            <person name="Zifcakova L."/>
            <person name="Stursova M."/>
            <person name="Spatafora J.W."/>
            <person name="Tedersoo L."/>
            <person name="Vaario L.M."/>
            <person name="Yamada A."/>
            <person name="Yan M."/>
            <person name="Wang P."/>
            <person name="Xu J."/>
            <person name="Bruns T."/>
            <person name="Baldrian P."/>
            <person name="Vilgalys R."/>
            <person name="Dunand C."/>
            <person name="Henrissat B."/>
            <person name="Grigoriev I.V."/>
            <person name="Hibbett D."/>
            <person name="Nagy L.G."/>
            <person name="Martin F.M."/>
        </authorList>
    </citation>
    <scope>NUCLEOTIDE SEQUENCE</scope>
    <source>
        <strain evidence="2">Prilba</strain>
    </source>
</reference>
<dbReference type="AlphaFoldDB" id="A0A9P5T6Z9"/>
<feature type="compositionally biased region" description="Basic and acidic residues" evidence="1">
    <location>
        <begin position="94"/>
        <end position="116"/>
    </location>
</feature>
<evidence type="ECO:0000313" key="2">
    <source>
        <dbReference type="EMBL" id="KAF8477695.1"/>
    </source>
</evidence>
<dbReference type="PANTHER" id="PTHR34693">
    <property type="entry name" value="PROTEIN PAR32"/>
    <property type="match status" value="1"/>
</dbReference>
<proteinExistence type="predicted"/>
<evidence type="ECO:0000313" key="3">
    <source>
        <dbReference type="Proteomes" id="UP000759537"/>
    </source>
</evidence>
<evidence type="ECO:0000256" key="1">
    <source>
        <dbReference type="SAM" id="MobiDB-lite"/>
    </source>
</evidence>
<dbReference type="PANTHER" id="PTHR34693:SF1">
    <property type="entry name" value="PROTEIN PAR32"/>
    <property type="match status" value="1"/>
</dbReference>
<comment type="caution">
    <text evidence="2">The sequence shown here is derived from an EMBL/GenBank/DDBJ whole genome shotgun (WGS) entry which is preliminary data.</text>
</comment>
<dbReference type="InterPro" id="IPR022024">
    <property type="entry name" value="DUF3602"/>
</dbReference>
<feature type="compositionally biased region" description="Basic and acidic residues" evidence="1">
    <location>
        <begin position="164"/>
        <end position="176"/>
    </location>
</feature>
<feature type="region of interest" description="Disordered" evidence="1">
    <location>
        <begin position="1"/>
        <end position="285"/>
    </location>
</feature>
<feature type="compositionally biased region" description="Basic and acidic residues" evidence="1">
    <location>
        <begin position="48"/>
        <end position="59"/>
    </location>
</feature>
<feature type="compositionally biased region" description="Basic and acidic residues" evidence="1">
    <location>
        <begin position="75"/>
        <end position="85"/>
    </location>
</feature>
<keyword evidence="3" id="KW-1185">Reference proteome</keyword>
<dbReference type="InterPro" id="IPR053203">
    <property type="entry name" value="Cisplatin_resist-associated"/>
</dbReference>
<accession>A0A9P5T6Z9</accession>
<dbReference type="EMBL" id="WHVB01000013">
    <property type="protein sequence ID" value="KAF8477695.1"/>
    <property type="molecule type" value="Genomic_DNA"/>
</dbReference>
<dbReference type="Pfam" id="PF12223">
    <property type="entry name" value="DUF3602"/>
    <property type="match status" value="2"/>
</dbReference>